<feature type="signal peptide" evidence="1">
    <location>
        <begin position="1"/>
        <end position="35"/>
    </location>
</feature>
<feature type="domain" description="Pilus formation protein N-terminal" evidence="2">
    <location>
        <begin position="42"/>
        <end position="109"/>
    </location>
</feature>
<evidence type="ECO:0000313" key="3">
    <source>
        <dbReference type="EMBL" id="MCW6506487.1"/>
    </source>
</evidence>
<gene>
    <name evidence="3" type="ORF">M8523_00445</name>
</gene>
<organism evidence="3 4">
    <name type="scientific">Lichenifustis flavocetrariae</name>
    <dbReference type="NCBI Taxonomy" id="2949735"/>
    <lineage>
        <taxon>Bacteria</taxon>
        <taxon>Pseudomonadati</taxon>
        <taxon>Pseudomonadota</taxon>
        <taxon>Alphaproteobacteria</taxon>
        <taxon>Hyphomicrobiales</taxon>
        <taxon>Lichenihabitantaceae</taxon>
        <taxon>Lichenifustis</taxon>
    </lineage>
</organism>
<comment type="caution">
    <text evidence="3">The sequence shown here is derived from an EMBL/GenBank/DDBJ whole genome shotgun (WGS) entry which is preliminary data.</text>
</comment>
<sequence length="165" mass="17282">MSPVTEQSKSSKLVATGRMAIALAMMLGCLSPAWADGSSDRVFVSLDKAKLIKLPANVETVVVGNPSIADVTLMKKTGLMIVTGKGFGETNIILLDPTGQALSEAIVTVRTGQSTITVQRGMDRESYSCAPRCEPAVALGDATKFLADTSAQITSRNGLVMPGQH</sequence>
<dbReference type="AlphaFoldDB" id="A0AA41YT13"/>
<protein>
    <submittedName>
        <fullName evidence="3">Pilus assembly protein N-terminal domain-containing protein</fullName>
    </submittedName>
</protein>
<feature type="chain" id="PRO_5041270151" evidence="1">
    <location>
        <begin position="36"/>
        <end position="165"/>
    </location>
</feature>
<dbReference type="Pfam" id="PF13629">
    <property type="entry name" value="T2SS-T3SS_pil_N"/>
    <property type="match status" value="1"/>
</dbReference>
<dbReference type="EMBL" id="JAMOIM010000001">
    <property type="protein sequence ID" value="MCW6506487.1"/>
    <property type="molecule type" value="Genomic_DNA"/>
</dbReference>
<dbReference type="RefSeq" id="WP_282582851.1">
    <property type="nucleotide sequence ID" value="NZ_JAMOIM010000001.1"/>
</dbReference>
<accession>A0AA41YT13</accession>
<reference evidence="3" key="1">
    <citation type="submission" date="2022-05" db="EMBL/GenBank/DDBJ databases">
        <authorList>
            <person name="Pankratov T."/>
        </authorList>
    </citation>
    <scope>NUCLEOTIDE SEQUENCE</scope>
    <source>
        <strain evidence="3">BP6-180914</strain>
    </source>
</reference>
<keyword evidence="4" id="KW-1185">Reference proteome</keyword>
<proteinExistence type="predicted"/>
<dbReference type="InterPro" id="IPR032789">
    <property type="entry name" value="T2SS-T3SS_pil_N"/>
</dbReference>
<keyword evidence="1" id="KW-0732">Signal</keyword>
<dbReference type="Proteomes" id="UP001165667">
    <property type="component" value="Unassembled WGS sequence"/>
</dbReference>
<evidence type="ECO:0000259" key="2">
    <source>
        <dbReference type="Pfam" id="PF13629"/>
    </source>
</evidence>
<evidence type="ECO:0000313" key="4">
    <source>
        <dbReference type="Proteomes" id="UP001165667"/>
    </source>
</evidence>
<evidence type="ECO:0000256" key="1">
    <source>
        <dbReference type="SAM" id="SignalP"/>
    </source>
</evidence>
<name>A0AA41YT13_9HYPH</name>